<dbReference type="InterPro" id="IPR013320">
    <property type="entry name" value="ConA-like_dom_sf"/>
</dbReference>
<dbReference type="Pfam" id="PF08244">
    <property type="entry name" value="Glyco_hydro_32C"/>
    <property type="match status" value="1"/>
</dbReference>
<keyword evidence="9" id="KW-1185">Reference proteome</keyword>
<dbReference type="GO" id="GO:0005737">
    <property type="term" value="C:cytoplasm"/>
    <property type="evidence" value="ECO:0007669"/>
    <property type="project" value="TreeGrafter"/>
</dbReference>
<dbReference type="PROSITE" id="PS00609">
    <property type="entry name" value="GLYCOSYL_HYDROL_F32"/>
    <property type="match status" value="1"/>
</dbReference>
<gene>
    <name evidence="8" type="ORF">CRI93_05825</name>
</gene>
<name>A0A2H3NUD0_9BACT</name>
<dbReference type="InterPro" id="IPR013189">
    <property type="entry name" value="Glyco_hydro_32_C"/>
</dbReference>
<dbReference type="Gene3D" id="2.115.10.20">
    <property type="entry name" value="Glycosyl hydrolase domain, family 43"/>
    <property type="match status" value="1"/>
</dbReference>
<organism evidence="8 9">
    <name type="scientific">Longimonas halophila</name>
    <dbReference type="NCBI Taxonomy" id="1469170"/>
    <lineage>
        <taxon>Bacteria</taxon>
        <taxon>Pseudomonadati</taxon>
        <taxon>Rhodothermota</taxon>
        <taxon>Rhodothermia</taxon>
        <taxon>Rhodothermales</taxon>
        <taxon>Salisaetaceae</taxon>
        <taxon>Longimonas</taxon>
    </lineage>
</organism>
<reference evidence="8 9" key="1">
    <citation type="submission" date="2017-10" db="EMBL/GenBank/DDBJ databases">
        <title>Draft genome of Longimonas halophila.</title>
        <authorList>
            <person name="Goh K.M."/>
            <person name="Shamsir M.S."/>
            <person name="Lim S.W."/>
        </authorList>
    </citation>
    <scope>NUCLEOTIDE SEQUENCE [LARGE SCALE GENOMIC DNA]</scope>
    <source>
        <strain evidence="8 9">KCTC 42399</strain>
    </source>
</reference>
<evidence type="ECO:0000259" key="6">
    <source>
        <dbReference type="Pfam" id="PF00251"/>
    </source>
</evidence>
<dbReference type="Gene3D" id="2.60.120.560">
    <property type="entry name" value="Exo-inulinase, domain 1"/>
    <property type="match status" value="1"/>
</dbReference>
<evidence type="ECO:0000256" key="3">
    <source>
        <dbReference type="ARBA" id="ARBA00023295"/>
    </source>
</evidence>
<feature type="compositionally biased region" description="Low complexity" evidence="5">
    <location>
        <begin position="27"/>
        <end position="42"/>
    </location>
</feature>
<dbReference type="SUPFAM" id="SSF75005">
    <property type="entry name" value="Arabinanase/levansucrase/invertase"/>
    <property type="match status" value="1"/>
</dbReference>
<proteinExistence type="inferred from homology"/>
<evidence type="ECO:0000256" key="5">
    <source>
        <dbReference type="SAM" id="MobiDB-lite"/>
    </source>
</evidence>
<dbReference type="AlphaFoldDB" id="A0A2H3NUD0"/>
<dbReference type="GO" id="GO:0004575">
    <property type="term" value="F:sucrose alpha-glucosidase activity"/>
    <property type="evidence" value="ECO:0007669"/>
    <property type="project" value="TreeGrafter"/>
</dbReference>
<dbReference type="SUPFAM" id="SSF49899">
    <property type="entry name" value="Concanavalin A-like lectins/glucanases"/>
    <property type="match status" value="1"/>
</dbReference>
<feature type="region of interest" description="Disordered" evidence="5">
    <location>
        <begin position="27"/>
        <end position="47"/>
    </location>
</feature>
<dbReference type="InterPro" id="IPR001362">
    <property type="entry name" value="Glyco_hydro_32"/>
</dbReference>
<dbReference type="OrthoDB" id="9759709at2"/>
<keyword evidence="2 4" id="KW-0378">Hydrolase</keyword>
<dbReference type="RefSeq" id="WP_098061685.1">
    <property type="nucleotide sequence ID" value="NZ_PDEP01000004.1"/>
</dbReference>
<comment type="caution">
    <text evidence="8">The sequence shown here is derived from an EMBL/GenBank/DDBJ whole genome shotgun (WGS) entry which is preliminary data.</text>
</comment>
<dbReference type="InterPro" id="IPR013148">
    <property type="entry name" value="Glyco_hydro_32_N"/>
</dbReference>
<dbReference type="Proteomes" id="UP000221024">
    <property type="component" value="Unassembled WGS sequence"/>
</dbReference>
<dbReference type="SMART" id="SM00640">
    <property type="entry name" value="Glyco_32"/>
    <property type="match status" value="1"/>
</dbReference>
<evidence type="ECO:0000313" key="9">
    <source>
        <dbReference type="Proteomes" id="UP000221024"/>
    </source>
</evidence>
<feature type="domain" description="Glycosyl hydrolase family 32 C-terminal" evidence="7">
    <location>
        <begin position="380"/>
        <end position="533"/>
    </location>
</feature>
<evidence type="ECO:0000256" key="1">
    <source>
        <dbReference type="ARBA" id="ARBA00009902"/>
    </source>
</evidence>
<dbReference type="CDD" id="cd18622">
    <property type="entry name" value="GH32_Inu-like"/>
    <property type="match status" value="1"/>
</dbReference>
<sequence length="541" mass="60038">MNTLASYIGYAVLLLAPVLLVGCNDTPPSTESDASASDDTPTFTEPYRPQFHYTPPTNWMNDPNGLVYHEGTYHLFHQYNPEGIQWGHMSWYHATSEDLVHWEHEGVAIPEEGNEMIFSGSALVDHDNTSGFADDGDPAPMVAVYTSHYTLDEPDPDTGAETDQAQSLAYSLDGGDTWQKYAGNPVLTHNDANFRDPNVSWHEESEQWIMTVALPEQHKVQFYASDNLTDWTHLSDFGPAGATTGIWECPDLFELPVDGDPNDTRWVLQVDLNPGAIAGGSGAQYFVGDFDGETFTLDEGISEDDTHWVDYGTDFYAAISWNDIPEDDGRRLWVGWMSNWDYANDKPTSPWRSAQSIPRSLHLTTVDDEIRLTQQPVEELHTLRDTHTTLDARSVANETVSLADDGIAGTTLELVAEFEPGDADAFGLNVRTGNNEETVIGYDTASESVYVDRTNAGEDSFHDDFAQRHDAPLAVNDDGRVKLHVFVDWSSVEVFANDGARLLTHRIFPDAESDGVSVFAEGGTAELTRLESWTLNSIWAR</sequence>
<comment type="similarity">
    <text evidence="1 4">Belongs to the glycosyl hydrolase 32 family.</text>
</comment>
<dbReference type="PANTHER" id="PTHR42800:SF1">
    <property type="entry name" value="EXOINULINASE INUD (AFU_ORTHOLOGUE AFUA_5G00480)"/>
    <property type="match status" value="1"/>
</dbReference>
<dbReference type="GO" id="GO:0005987">
    <property type="term" value="P:sucrose catabolic process"/>
    <property type="evidence" value="ECO:0007669"/>
    <property type="project" value="TreeGrafter"/>
</dbReference>
<dbReference type="InterPro" id="IPR018053">
    <property type="entry name" value="Glyco_hydro_32_AS"/>
</dbReference>
<accession>A0A2H3NUD0</accession>
<evidence type="ECO:0000256" key="2">
    <source>
        <dbReference type="ARBA" id="ARBA00022801"/>
    </source>
</evidence>
<evidence type="ECO:0000313" key="8">
    <source>
        <dbReference type="EMBL" id="PEN07961.1"/>
    </source>
</evidence>
<evidence type="ECO:0000256" key="4">
    <source>
        <dbReference type="RuleBase" id="RU362110"/>
    </source>
</evidence>
<dbReference type="Pfam" id="PF00251">
    <property type="entry name" value="Glyco_hydro_32N"/>
    <property type="match status" value="1"/>
</dbReference>
<protein>
    <submittedName>
        <fullName evidence="8">Glycoside hydrolase</fullName>
    </submittedName>
</protein>
<dbReference type="PANTHER" id="PTHR42800">
    <property type="entry name" value="EXOINULINASE INUD (AFU_ORTHOLOGUE AFUA_5G00480)"/>
    <property type="match status" value="1"/>
</dbReference>
<dbReference type="FunFam" id="2.115.10.20:FF:000002">
    <property type="entry name" value="Invertase 2"/>
    <property type="match status" value="1"/>
</dbReference>
<evidence type="ECO:0000259" key="7">
    <source>
        <dbReference type="Pfam" id="PF08244"/>
    </source>
</evidence>
<dbReference type="InterPro" id="IPR023296">
    <property type="entry name" value="Glyco_hydro_beta-prop_sf"/>
</dbReference>
<feature type="domain" description="Glycosyl hydrolase family 32 N-terminal" evidence="6">
    <location>
        <begin position="52"/>
        <end position="376"/>
    </location>
</feature>
<keyword evidence="3 4" id="KW-0326">Glycosidase</keyword>
<dbReference type="EMBL" id="PDEP01000004">
    <property type="protein sequence ID" value="PEN07961.1"/>
    <property type="molecule type" value="Genomic_DNA"/>
</dbReference>